<dbReference type="HAMAP" id="MF_03104">
    <property type="entry name" value="Mdm12"/>
    <property type="match status" value="1"/>
</dbReference>
<dbReference type="GO" id="GO:0015917">
    <property type="term" value="P:aminophospholipid transport"/>
    <property type="evidence" value="ECO:0007669"/>
    <property type="project" value="EnsemblFungi"/>
</dbReference>
<dbReference type="GO" id="GO:0008289">
    <property type="term" value="F:lipid binding"/>
    <property type="evidence" value="ECO:0007669"/>
    <property type="project" value="UniProtKB-KW"/>
</dbReference>
<evidence type="ECO:0000313" key="12">
    <source>
        <dbReference type="Proteomes" id="UP000005666"/>
    </source>
</evidence>
<accession>G8BUD9</accession>
<keyword evidence="6" id="KW-0446">Lipid-binding</keyword>
<evidence type="ECO:0000256" key="5">
    <source>
        <dbReference type="ARBA" id="ARBA00023055"/>
    </source>
</evidence>
<dbReference type="InterPro" id="IPR027532">
    <property type="entry name" value="Mdm12"/>
</dbReference>
<reference evidence="11 12" key="1">
    <citation type="journal article" date="2011" name="Proc. Natl. Acad. Sci. U.S.A.">
        <title>Evolutionary erosion of yeast sex chromosomes by mating-type switching accidents.</title>
        <authorList>
            <person name="Gordon J.L."/>
            <person name="Armisen D."/>
            <person name="Proux-Wera E."/>
            <person name="Oheigeartaigh S.S."/>
            <person name="Byrne K.P."/>
            <person name="Wolfe K.H."/>
        </authorList>
    </citation>
    <scope>NUCLEOTIDE SEQUENCE [LARGE SCALE GENOMIC DNA]</scope>
    <source>
        <strain evidence="12">ATCC 24235 / CBS 4417 / NBRC 1672 / NRRL Y-8282 / UCD 70-5</strain>
    </source>
</reference>
<dbReference type="EMBL" id="HE612861">
    <property type="protein sequence ID" value="CCE63725.1"/>
    <property type="molecule type" value="Genomic_DNA"/>
</dbReference>
<evidence type="ECO:0000256" key="3">
    <source>
        <dbReference type="ARBA" id="ARBA00022787"/>
    </source>
</evidence>
<dbReference type="CDD" id="cd21672">
    <property type="entry name" value="SMP_Mdm12"/>
    <property type="match status" value="1"/>
</dbReference>
<keyword evidence="7 9" id="KW-0496">Mitochondrion</keyword>
<comment type="function">
    <text evidence="9">Component of the ERMES/MDM complex, which serves as a molecular tether to connect the endoplasmic reticulum (ER) and mitochondria. Components of this complex are involved in the control of mitochondrial shape and protein biogenesis, and function in nonvesicular lipid trafficking between the ER and mitochondria. MDM12 is required for the interaction of the ER-resident membrane protein MMM1 and the outer mitochondrial membrane-resident beta-barrel protein MDM10. The MDM12-MMM1 subcomplex functions in the major beta-barrel assembly pathway that is responsible for biogenesis of all mitochondrial outer membrane beta-barrel proteins, and acts in a late step after the SAM complex. The MDM10-MDM12-MMM1 subcomplex further acts in the TOM40-specific pathway after the action of the MDM12-MMM1 complex. Essential for establishing and maintaining the structure of mitochondria and maintenance of mtDNA nucleoids.</text>
</comment>
<dbReference type="PANTHER" id="PTHR28204:SF1">
    <property type="entry name" value="MITOCHONDRIAL DISTRIBUTION AND MORPHOLOGY PROTEIN 12"/>
    <property type="match status" value="1"/>
</dbReference>
<dbReference type="GO" id="GO:0005789">
    <property type="term" value="C:endoplasmic reticulum membrane"/>
    <property type="evidence" value="ECO:0007669"/>
    <property type="project" value="UniProtKB-SubCell"/>
</dbReference>
<dbReference type="GO" id="GO:0045040">
    <property type="term" value="P:protein insertion into mitochondrial outer membrane"/>
    <property type="evidence" value="ECO:0007669"/>
    <property type="project" value="UniProtKB-UniRule"/>
</dbReference>
<dbReference type="KEGG" id="tpf:TPHA_0F02440"/>
<keyword evidence="5" id="KW-0445">Lipid transport</keyword>
<evidence type="ECO:0000313" key="11">
    <source>
        <dbReference type="EMBL" id="CCE63725.1"/>
    </source>
</evidence>
<keyword evidence="3 9" id="KW-1000">Mitochondrion outer membrane</keyword>
<dbReference type="RefSeq" id="XP_003686159.1">
    <property type="nucleotide sequence ID" value="XM_003686111.1"/>
</dbReference>
<dbReference type="GO" id="GO:0120013">
    <property type="term" value="F:lipid transfer activity"/>
    <property type="evidence" value="ECO:0007669"/>
    <property type="project" value="EnsemblFungi"/>
</dbReference>
<comment type="subunit">
    <text evidence="9">Component of the ER-mitochondria encounter structure (ERMES) or MDM complex, composed of MMM1, MDM10, MDM12 and MDM34. A MMM1 homodimer associates with one molecule of MDM12 on each side in a pairwise head-to-tail manner, and the SMP-LTD domains of MMM1 and MDM12 generate a continuous hydrophobic tunnel for phospholipid trafficking.</text>
</comment>
<evidence type="ECO:0000256" key="6">
    <source>
        <dbReference type="ARBA" id="ARBA00023121"/>
    </source>
</evidence>
<dbReference type="AlphaFoldDB" id="G8BUD9"/>
<dbReference type="eggNOG" id="ENOG502QQS2">
    <property type="taxonomic scope" value="Eukaryota"/>
</dbReference>
<evidence type="ECO:0000256" key="2">
    <source>
        <dbReference type="ARBA" id="ARBA00022448"/>
    </source>
</evidence>
<dbReference type="InterPro" id="IPR031468">
    <property type="entry name" value="SMP_LBD"/>
</dbReference>
<sequence>MSFDINWNNLSNDSELNNSIFQSLNNFLNSITLPSYVKNLKLEKFSLGSTAPDIKIKQITEPLVDFYDDIQNELSDDQVIEKSPNDVQILTEVEYKGDLSFTLSAELVLNYPSAEFMTLPVKITVGNLGFHSLCILAYLSKQAFFSFLCDINDSHLVEESMVNEPNGFNISANRRLERIFIIRSLSIETEAGEQNQKEGSILKNIGKLELFLSDKLKEYLTRELAWPSWINLDFNDEETDVFSKEED</sequence>
<keyword evidence="4 9" id="KW-0256">Endoplasmic reticulum</keyword>
<protein>
    <recommendedName>
        <fullName evidence="9">Mitochondrial distribution and morphology protein 12</fullName>
    </recommendedName>
    <alternativeName>
        <fullName evidence="9">Mitochondrial inheritance component MDM12</fullName>
    </alternativeName>
</protein>
<evidence type="ECO:0000256" key="1">
    <source>
        <dbReference type="ARBA" id="ARBA00004370"/>
    </source>
</evidence>
<evidence type="ECO:0000259" key="10">
    <source>
        <dbReference type="PROSITE" id="PS51847"/>
    </source>
</evidence>
<gene>
    <name evidence="11" type="primary">TPHA0F02440</name>
    <name evidence="9" type="synonym">MDM12</name>
    <name evidence="11" type="ordered locus">TPHA_0F02440</name>
</gene>
<dbReference type="OrthoDB" id="3356905at2759"/>
<dbReference type="Pfam" id="PF26544">
    <property type="entry name" value="Mdm12"/>
    <property type="match status" value="1"/>
</dbReference>
<comment type="similarity">
    <text evidence="9">Belongs to the MDM12 family.</text>
</comment>
<dbReference type="GO" id="GO:0032865">
    <property type="term" value="C:ERMES complex"/>
    <property type="evidence" value="ECO:0007669"/>
    <property type="project" value="UniProtKB-UniRule"/>
</dbReference>
<dbReference type="OMA" id="AAWPSWI"/>
<keyword evidence="8 9" id="KW-0472">Membrane</keyword>
<name>G8BUD9_TETPH</name>
<dbReference type="GO" id="GO:1990456">
    <property type="term" value="P:mitochondrion-endoplasmic reticulum membrane tethering"/>
    <property type="evidence" value="ECO:0007669"/>
    <property type="project" value="EnsemblFungi"/>
</dbReference>
<dbReference type="GeneID" id="11535566"/>
<dbReference type="Proteomes" id="UP000005666">
    <property type="component" value="Chromosome 6"/>
</dbReference>
<evidence type="ECO:0000256" key="9">
    <source>
        <dbReference type="HAMAP-Rule" id="MF_03104"/>
    </source>
</evidence>
<evidence type="ECO:0000256" key="4">
    <source>
        <dbReference type="ARBA" id="ARBA00022824"/>
    </source>
</evidence>
<dbReference type="STRING" id="1071381.G8BUD9"/>
<keyword evidence="2" id="KW-0813">Transport</keyword>
<feature type="domain" description="SMP-LTD" evidence="10">
    <location>
        <begin position="1"/>
        <end position="235"/>
    </location>
</feature>
<dbReference type="PANTHER" id="PTHR28204">
    <property type="entry name" value="MITOCHONDRIAL DISTRIBUTION AND MORPHOLOGY PROTEIN 12"/>
    <property type="match status" value="1"/>
</dbReference>
<keyword evidence="12" id="KW-1185">Reference proteome</keyword>
<proteinExistence type="inferred from homology"/>
<dbReference type="GO" id="GO:0070096">
    <property type="term" value="P:mitochondrial outer membrane translocase complex assembly"/>
    <property type="evidence" value="ECO:0007669"/>
    <property type="project" value="EnsemblFungi"/>
</dbReference>
<evidence type="ECO:0000256" key="8">
    <source>
        <dbReference type="ARBA" id="ARBA00023136"/>
    </source>
</evidence>
<organism evidence="11 12">
    <name type="scientific">Tetrapisispora phaffii (strain ATCC 24235 / CBS 4417 / NBRC 1672 / NRRL Y-8282 / UCD 70-5)</name>
    <name type="common">Yeast</name>
    <name type="synonym">Fabospora phaffii</name>
    <dbReference type="NCBI Taxonomy" id="1071381"/>
    <lineage>
        <taxon>Eukaryota</taxon>
        <taxon>Fungi</taxon>
        <taxon>Dikarya</taxon>
        <taxon>Ascomycota</taxon>
        <taxon>Saccharomycotina</taxon>
        <taxon>Saccharomycetes</taxon>
        <taxon>Saccharomycetales</taxon>
        <taxon>Saccharomycetaceae</taxon>
        <taxon>Tetrapisispora</taxon>
    </lineage>
</organism>
<evidence type="ECO:0000256" key="7">
    <source>
        <dbReference type="ARBA" id="ARBA00023128"/>
    </source>
</evidence>
<dbReference type="HOGENOM" id="CLU_026794_2_0_1"/>
<dbReference type="GO" id="GO:0007031">
    <property type="term" value="P:peroxisome organization"/>
    <property type="evidence" value="ECO:0007669"/>
    <property type="project" value="EnsemblFungi"/>
</dbReference>
<dbReference type="GO" id="GO:0000001">
    <property type="term" value="P:mitochondrion inheritance"/>
    <property type="evidence" value="ECO:0007669"/>
    <property type="project" value="EnsemblFungi"/>
</dbReference>
<dbReference type="PROSITE" id="PS51847">
    <property type="entry name" value="SMP"/>
    <property type="match status" value="1"/>
</dbReference>
<comment type="subcellular location">
    <subcellularLocation>
        <location evidence="1">Membrane</location>
    </subcellularLocation>
    <subcellularLocation>
        <location evidence="9">Mitochondrion outer membrane</location>
        <topology evidence="9">Peripheral membrane protein</topology>
        <orientation evidence="9">Cytoplasmic side</orientation>
    </subcellularLocation>
    <subcellularLocation>
        <location evidence="9">Endoplasmic reticulum membrane</location>
        <topology evidence="9">Peripheral membrane protein</topology>
        <orientation evidence="9">Cytoplasmic side</orientation>
    </subcellularLocation>
    <text evidence="9">The ERMES/MDM complex localizes to a few discrete foci (around 10 per single cell), that represent mitochondria-endoplasmic reticulum junctions. These foci are often found next to mtDNA nucleoids.</text>
</comment>